<dbReference type="EMBL" id="JAWIIJ010000036">
    <property type="protein sequence ID" value="MDV2081236.1"/>
    <property type="molecule type" value="Genomic_DNA"/>
</dbReference>
<evidence type="ECO:0000313" key="1">
    <source>
        <dbReference type="EMBL" id="MDV2081236.1"/>
    </source>
</evidence>
<accession>A0ABU3W3W8</accession>
<sequence>MEDLTTNQARDAIHMVEQLREPTLKWVRAMRKLEKDYVQQVLRDDKVFLRAPILVCLDLEPQGIVAPLDHLELSGLPPDGGSLGALKRNPRFMYSERSSLDATGT</sequence>
<dbReference type="RefSeq" id="WP_316975506.1">
    <property type="nucleotide sequence ID" value="NZ_JAWIIJ010000036.1"/>
</dbReference>
<name>A0ABU3W3W8_9GAMM</name>
<protein>
    <submittedName>
        <fullName evidence="1">Uncharacterized protein</fullName>
    </submittedName>
</protein>
<organism evidence="1 2">
    <name type="scientific">Marinobacter xestospongiae</name>
    <dbReference type="NCBI Taxonomy" id="994319"/>
    <lineage>
        <taxon>Bacteria</taxon>
        <taxon>Pseudomonadati</taxon>
        <taxon>Pseudomonadota</taxon>
        <taxon>Gammaproteobacteria</taxon>
        <taxon>Pseudomonadales</taxon>
        <taxon>Marinobacteraceae</taxon>
        <taxon>Marinobacter</taxon>
    </lineage>
</organism>
<evidence type="ECO:0000313" key="2">
    <source>
        <dbReference type="Proteomes" id="UP001269819"/>
    </source>
</evidence>
<gene>
    <name evidence="1" type="ORF">RYS15_21335</name>
</gene>
<keyword evidence="2" id="KW-1185">Reference proteome</keyword>
<reference evidence="1 2" key="1">
    <citation type="submission" date="2023-10" db="EMBL/GenBank/DDBJ databases">
        <title>Characteristics and mechanism of a salt-tolerant marine origin heterotrophic nitrifying- aerobic denitrifying bacteria Marinobacter xestospongiae HN1.</title>
        <authorList>
            <person name="Qi R."/>
        </authorList>
    </citation>
    <scope>NUCLEOTIDE SEQUENCE [LARGE SCALE GENOMIC DNA]</scope>
    <source>
        <strain evidence="1 2">HN1</strain>
    </source>
</reference>
<proteinExistence type="predicted"/>
<comment type="caution">
    <text evidence="1">The sequence shown here is derived from an EMBL/GenBank/DDBJ whole genome shotgun (WGS) entry which is preliminary data.</text>
</comment>
<dbReference type="Proteomes" id="UP001269819">
    <property type="component" value="Unassembled WGS sequence"/>
</dbReference>